<dbReference type="Proteomes" id="UP001412067">
    <property type="component" value="Unassembled WGS sequence"/>
</dbReference>
<dbReference type="InterPro" id="IPR046848">
    <property type="entry name" value="E_motif"/>
</dbReference>
<gene>
    <name evidence="3" type="primary">PCMP-E19</name>
    <name evidence="3" type="ORF">KSP40_PGU013906</name>
</gene>
<feature type="repeat" description="PPR" evidence="2">
    <location>
        <begin position="905"/>
        <end position="939"/>
    </location>
</feature>
<reference evidence="3 4" key="1">
    <citation type="journal article" date="2022" name="Nat. Plants">
        <title>Genomes of leafy and leafless Platanthera orchids illuminate the evolution of mycoheterotrophy.</title>
        <authorList>
            <person name="Li M.H."/>
            <person name="Liu K.W."/>
            <person name="Li Z."/>
            <person name="Lu H.C."/>
            <person name="Ye Q.L."/>
            <person name="Zhang D."/>
            <person name="Wang J.Y."/>
            <person name="Li Y.F."/>
            <person name="Zhong Z.M."/>
            <person name="Liu X."/>
            <person name="Yu X."/>
            <person name="Liu D.K."/>
            <person name="Tu X.D."/>
            <person name="Liu B."/>
            <person name="Hao Y."/>
            <person name="Liao X.Y."/>
            <person name="Jiang Y.T."/>
            <person name="Sun W.H."/>
            <person name="Chen J."/>
            <person name="Chen Y.Q."/>
            <person name="Ai Y."/>
            <person name="Zhai J.W."/>
            <person name="Wu S.S."/>
            <person name="Zhou Z."/>
            <person name="Hsiao Y.Y."/>
            <person name="Wu W.L."/>
            <person name="Chen Y.Y."/>
            <person name="Lin Y.F."/>
            <person name="Hsu J.L."/>
            <person name="Li C.Y."/>
            <person name="Wang Z.W."/>
            <person name="Zhao X."/>
            <person name="Zhong W.Y."/>
            <person name="Ma X.K."/>
            <person name="Ma L."/>
            <person name="Huang J."/>
            <person name="Chen G.Z."/>
            <person name="Huang M.Z."/>
            <person name="Huang L."/>
            <person name="Peng D.H."/>
            <person name="Luo Y.B."/>
            <person name="Zou S.Q."/>
            <person name="Chen S.P."/>
            <person name="Lan S."/>
            <person name="Tsai W.C."/>
            <person name="Van de Peer Y."/>
            <person name="Liu Z.J."/>
        </authorList>
    </citation>
    <scope>NUCLEOTIDE SEQUENCE [LARGE SCALE GENOMIC DNA]</scope>
    <source>
        <strain evidence="3">Lor288</strain>
    </source>
</reference>
<keyword evidence="1" id="KW-0677">Repeat</keyword>
<feature type="repeat" description="PPR" evidence="2">
    <location>
        <begin position="804"/>
        <end position="838"/>
    </location>
</feature>
<organism evidence="3 4">
    <name type="scientific">Platanthera guangdongensis</name>
    <dbReference type="NCBI Taxonomy" id="2320717"/>
    <lineage>
        <taxon>Eukaryota</taxon>
        <taxon>Viridiplantae</taxon>
        <taxon>Streptophyta</taxon>
        <taxon>Embryophyta</taxon>
        <taxon>Tracheophyta</taxon>
        <taxon>Spermatophyta</taxon>
        <taxon>Magnoliopsida</taxon>
        <taxon>Liliopsida</taxon>
        <taxon>Asparagales</taxon>
        <taxon>Orchidaceae</taxon>
        <taxon>Orchidoideae</taxon>
        <taxon>Orchideae</taxon>
        <taxon>Orchidinae</taxon>
        <taxon>Platanthera</taxon>
    </lineage>
</organism>
<feature type="repeat" description="PPR" evidence="2">
    <location>
        <begin position="299"/>
        <end position="333"/>
    </location>
</feature>
<dbReference type="InterPro" id="IPR002885">
    <property type="entry name" value="PPR_rpt"/>
</dbReference>
<dbReference type="NCBIfam" id="TIGR00756">
    <property type="entry name" value="PPR"/>
    <property type="match status" value="3"/>
</dbReference>
<dbReference type="PROSITE" id="PS51375">
    <property type="entry name" value="PPR"/>
    <property type="match status" value="5"/>
</dbReference>
<dbReference type="Pfam" id="PF20431">
    <property type="entry name" value="E_motif"/>
    <property type="match status" value="1"/>
</dbReference>
<sequence length="1085" mass="121906">MERLFLPDLSPAQLHSDEAPPPTMAFLIASESLVPLSSSPPESFLQLSFSSKRNSDEPPLPPLIFFRRITLQISLFLSQKEIWSVCFGGELCERKREMERKRDIERDSAENKMRGGSGALPELCLLEEETCRRRLRQESSEEAIRRRGRDQDKTVACSEERRSRRSFAGVGEKVKNSILILHMRLPSNIKIKGAVLIKSSRTLPPQTYAFFGVPYSAIRLSTSFVAAKTHTPAYSSLISLLHYSKSHRLLSVGKTAHGVILRSGLEFDVYISNNLLSVYLSCGAISHARQVFDIMLQRDSVSWNIMISGLVSLGLFRDGFVLFCNMIRLGTLPTQPSFVSILIACAELGKSIYAKQVHSFIIRFGFSSITFVGNSLLKCYVEFGEYEDWWKILTDIHAVDEISVQILLRGCVRHEIFSFAVELFEFSRRAGLDVTPYTITSLVSLCVIHDHVHFGVQIHGFAEKVSMIMNVSVINSLITMYSRDYALHEAENLFEWCSSRDIVTWNSLISGYAYNGEGVAGVGFFQRCLSSGISLNESTFLSFISCCATISFLENAKKAHALILKLREGFVEWSDNVTLVMYCRTRSIEDAYKFFQATKFKDSLSSNLIMGLYRNSGHYEESITVFHTVQSQGCRVDEMMFSNVLSCCSRLGFIYFGCQIHGCVIKSGFDNISHLKYSILELYSQCGRVDDMEKVFEESETVDIFPWNMMLIGYANIDLFDNVISSWHKMLKLGIKLNEFSYSALLHACFCGDFLLIGEQIHTIIHKMGLTSDVTLMNSLLTMYSNCRRMGKAHLVFEEIPSPDSVSWNAMVSGYTQNGSPSESIACYIMMEKQGIEANEMTYASIFSSCSQLANLNLGQQFHAQGLKRASDLNLSVSNSLITMYARCGSIHDSSKIFSLTPHPDHCSWNSMINAYAHHGLGKEAISMFEQMNNANKKPNSSTFIGILSSCSRAGLISEACYHFSIMHGVYGIIPSEEHCACFIDALCRAGKLRDAKLFIESMCLNNSPLVWRILLSFCRLDGDIELGEVAAKKILALEPWDSAPYVTLSDLYASLGDRIAKDHIRRLMENRGVKKELGCSWISS</sequence>
<evidence type="ECO:0000313" key="3">
    <source>
        <dbReference type="EMBL" id="KAK8947554.1"/>
    </source>
</evidence>
<keyword evidence="4" id="KW-1185">Reference proteome</keyword>
<feature type="repeat" description="PPR" evidence="2">
    <location>
        <begin position="703"/>
        <end position="737"/>
    </location>
</feature>
<dbReference type="PANTHER" id="PTHR47926">
    <property type="entry name" value="PENTATRICOPEPTIDE REPEAT-CONTAINING PROTEIN"/>
    <property type="match status" value="1"/>
</dbReference>
<dbReference type="Pfam" id="PF01535">
    <property type="entry name" value="PPR"/>
    <property type="match status" value="4"/>
</dbReference>
<proteinExistence type="predicted"/>
<dbReference type="Gene3D" id="1.25.40.10">
    <property type="entry name" value="Tetratricopeptide repeat domain"/>
    <property type="match status" value="6"/>
</dbReference>
<feature type="repeat" description="PPR" evidence="2">
    <location>
        <begin position="501"/>
        <end position="535"/>
    </location>
</feature>
<protein>
    <submittedName>
        <fullName evidence="3">Pentatricopeptide repeat-containing protein</fullName>
    </submittedName>
</protein>
<name>A0ABR2LQW7_9ASPA</name>
<dbReference type="Pfam" id="PF13041">
    <property type="entry name" value="PPR_2"/>
    <property type="match status" value="2"/>
</dbReference>
<accession>A0ABR2LQW7</accession>
<comment type="caution">
    <text evidence="3">The sequence shown here is derived from an EMBL/GenBank/DDBJ whole genome shotgun (WGS) entry which is preliminary data.</text>
</comment>
<evidence type="ECO:0000256" key="1">
    <source>
        <dbReference type="ARBA" id="ARBA00022737"/>
    </source>
</evidence>
<dbReference type="InterPro" id="IPR046960">
    <property type="entry name" value="PPR_At4g14850-like_plant"/>
</dbReference>
<dbReference type="EMBL" id="JBBWWR010000016">
    <property type="protein sequence ID" value="KAK8947554.1"/>
    <property type="molecule type" value="Genomic_DNA"/>
</dbReference>
<evidence type="ECO:0000313" key="4">
    <source>
        <dbReference type="Proteomes" id="UP001412067"/>
    </source>
</evidence>
<evidence type="ECO:0000256" key="2">
    <source>
        <dbReference type="PROSITE-ProRule" id="PRU00708"/>
    </source>
</evidence>
<dbReference type="InterPro" id="IPR011990">
    <property type="entry name" value="TPR-like_helical_dom_sf"/>
</dbReference>